<dbReference type="AlphaFoldDB" id="H1Z175"/>
<evidence type="ECO:0000259" key="2">
    <source>
        <dbReference type="PROSITE" id="PS51898"/>
    </source>
</evidence>
<dbReference type="PANTHER" id="PTHR30349">
    <property type="entry name" value="PHAGE INTEGRASE-RELATED"/>
    <property type="match status" value="1"/>
</dbReference>
<dbReference type="OrthoDB" id="3343at2157"/>
<dbReference type="GO" id="GO:0015074">
    <property type="term" value="P:DNA integration"/>
    <property type="evidence" value="ECO:0007669"/>
    <property type="project" value="InterPro"/>
</dbReference>
<dbReference type="RefSeq" id="WP_004077093.1">
    <property type="nucleotide sequence ID" value="NZ_CM001436.1"/>
</dbReference>
<dbReference type="SUPFAM" id="SSF56349">
    <property type="entry name" value="DNA breaking-rejoining enzymes"/>
    <property type="match status" value="1"/>
</dbReference>
<dbReference type="InterPro" id="IPR011010">
    <property type="entry name" value="DNA_brk_join_enz"/>
</dbReference>
<name>H1Z175_9EURY</name>
<dbReference type="EMBL" id="CM001436">
    <property type="protein sequence ID" value="EHQ35342.1"/>
    <property type="molecule type" value="Genomic_DNA"/>
</dbReference>
<feature type="domain" description="Tyr recombinase" evidence="2">
    <location>
        <begin position="138"/>
        <end position="315"/>
    </location>
</feature>
<dbReference type="GO" id="GO:0003677">
    <property type="term" value="F:DNA binding"/>
    <property type="evidence" value="ECO:0007669"/>
    <property type="project" value="InterPro"/>
</dbReference>
<sequence length="397" mass="44773">MPYAEINIKSYLTGQATDGHICPDDADLIQEFIEERKATCGLADSTSIATAKAICKFVAITTERGEQILSPLRDCKTSDVYQALNVVSKIWKQNTRRLRVHYLKIFLLWLIEEGQNPNLDPKKIESIKTPKADKATKTASQMISPEDMNRMIMGCKNSRDRAMISLMYEGALRPIEIREATWSQVKFDEYGAVFTTSKKTGKPRYIRIITYAHYLAQWQADYFRGNPDENMPIFITRRGNILSRQYFDEIISKAAEAAGIEKIFPYILRHSRITNMNADGIPESVIKLQAWGSLSTPMMATYCHLSNDQLDSILLEKNGVVKKAGRPKGPTIKPVQCPSCSTINVPGARLCHQCGSPLTDDARHSLISLKDKIKENDGISEEMFTRMLLKAKEKGII</sequence>
<dbReference type="PANTHER" id="PTHR30349:SF87">
    <property type="entry name" value="TRANSPOSASE A"/>
    <property type="match status" value="1"/>
</dbReference>
<dbReference type="PROSITE" id="PS51898">
    <property type="entry name" value="TYR_RECOMBINASE"/>
    <property type="match status" value="1"/>
</dbReference>
<gene>
    <name evidence="3" type="ORF">Metlim_1232</name>
</gene>
<dbReference type="Gene3D" id="1.10.443.10">
    <property type="entry name" value="Intergrase catalytic core"/>
    <property type="match status" value="1"/>
</dbReference>
<dbReference type="InterPro" id="IPR013762">
    <property type="entry name" value="Integrase-like_cat_sf"/>
</dbReference>
<evidence type="ECO:0000256" key="1">
    <source>
        <dbReference type="ARBA" id="ARBA00023172"/>
    </source>
</evidence>
<dbReference type="HOGENOM" id="CLU_027562_2_2_2"/>
<dbReference type="CDD" id="cd00397">
    <property type="entry name" value="DNA_BRE_C"/>
    <property type="match status" value="1"/>
</dbReference>
<protein>
    <submittedName>
        <fullName evidence="3">Integrase family protein</fullName>
    </submittedName>
</protein>
<dbReference type="STRING" id="937775.Metlim_1232"/>
<dbReference type="InParanoid" id="H1Z175"/>
<reference evidence="3 4" key="1">
    <citation type="submission" date="2011-10" db="EMBL/GenBank/DDBJ databases">
        <title>The Improved High-Quality Draft genome of Methanoplanus limicola DSM 2279.</title>
        <authorList>
            <consortium name="US DOE Joint Genome Institute (JGI-PGF)"/>
            <person name="Lucas S."/>
            <person name="Copeland A."/>
            <person name="Lapidus A."/>
            <person name="Glavina del Rio T."/>
            <person name="Dalin E."/>
            <person name="Tice H."/>
            <person name="Bruce D."/>
            <person name="Goodwin L."/>
            <person name="Pitluck S."/>
            <person name="Peters L."/>
            <person name="Mikhailova N."/>
            <person name="Lu M."/>
            <person name="Kyrpides N."/>
            <person name="Mavromatis K."/>
            <person name="Ivanova N."/>
            <person name="Markowitz V."/>
            <person name="Cheng J.-F."/>
            <person name="Hugenholtz P."/>
            <person name="Woyke T."/>
            <person name="Wu D."/>
            <person name="Wirth R."/>
            <person name="Brambilla E.-M."/>
            <person name="Klenk H.-P."/>
            <person name="Eisen J.A."/>
        </authorList>
    </citation>
    <scope>NUCLEOTIDE SEQUENCE [LARGE SCALE GENOMIC DNA]</scope>
    <source>
        <strain evidence="3 4">DSM 2279</strain>
    </source>
</reference>
<keyword evidence="4" id="KW-1185">Reference proteome</keyword>
<evidence type="ECO:0000313" key="3">
    <source>
        <dbReference type="EMBL" id="EHQ35342.1"/>
    </source>
</evidence>
<dbReference type="InterPro" id="IPR002104">
    <property type="entry name" value="Integrase_catalytic"/>
</dbReference>
<dbReference type="InterPro" id="IPR050090">
    <property type="entry name" value="Tyrosine_recombinase_XerCD"/>
</dbReference>
<evidence type="ECO:0000313" key="4">
    <source>
        <dbReference type="Proteomes" id="UP000005741"/>
    </source>
</evidence>
<organism evidence="3 4">
    <name type="scientific">Methanoplanus limicola DSM 2279</name>
    <dbReference type="NCBI Taxonomy" id="937775"/>
    <lineage>
        <taxon>Archaea</taxon>
        <taxon>Methanobacteriati</taxon>
        <taxon>Methanobacteriota</taxon>
        <taxon>Stenosarchaea group</taxon>
        <taxon>Methanomicrobia</taxon>
        <taxon>Methanomicrobiales</taxon>
        <taxon>Methanomicrobiaceae</taxon>
        <taxon>Methanoplanus</taxon>
    </lineage>
</organism>
<dbReference type="Proteomes" id="UP000005741">
    <property type="component" value="Chromosome"/>
</dbReference>
<proteinExistence type="predicted"/>
<keyword evidence="1" id="KW-0233">DNA recombination</keyword>
<accession>H1Z175</accession>
<dbReference type="Pfam" id="PF00589">
    <property type="entry name" value="Phage_integrase"/>
    <property type="match status" value="1"/>
</dbReference>
<dbReference type="GO" id="GO:0006310">
    <property type="term" value="P:DNA recombination"/>
    <property type="evidence" value="ECO:0007669"/>
    <property type="project" value="UniProtKB-KW"/>
</dbReference>